<sequence>MRRTQDPQIYRDTTEIQSSWPTYRNARVVAKSHLNQWNRDFSEEYEVTPEGADEYDSDNDEVDDDNDVRTDFTSFDENEGFRIETSMSEGEVLSKFTVWIEKKEVQEKGKQKAPSTTAKAAISKAASPPSAESEATSLVSINLSHRERNQSDIPAGRTNPNLKQCIESCNGSRTTIMEAPKILQKVHGIPDTYDKAVKAAKKVLLDQWDRDWFEQYKEEEKADESGGFEVWARCPEGEVFRIYIEGQPVPAVPYTLYTGHQISLHGLLPNYRIRRSTESLADANKAVRALLVYELCKNENPDAREPRAQHVEKLAKTIKHLKKKMSDRRTSRIHVQRILSGYMSNE</sequence>
<comment type="caution">
    <text evidence="1">The sequence shown here is derived from an EMBL/GenBank/DDBJ whole genome shotgun (WGS) entry which is preliminary data.</text>
</comment>
<evidence type="ECO:0000313" key="1">
    <source>
        <dbReference type="EMBL" id="KAJ9095981.1"/>
    </source>
</evidence>
<proteinExistence type="predicted"/>
<protein>
    <submittedName>
        <fullName evidence="1">Uncharacterized protein</fullName>
    </submittedName>
</protein>
<accession>A0ACC2VBH7</accession>
<organism evidence="1 2">
    <name type="scientific">Naganishia friedmannii</name>
    <dbReference type="NCBI Taxonomy" id="89922"/>
    <lineage>
        <taxon>Eukaryota</taxon>
        <taxon>Fungi</taxon>
        <taxon>Dikarya</taxon>
        <taxon>Basidiomycota</taxon>
        <taxon>Agaricomycotina</taxon>
        <taxon>Tremellomycetes</taxon>
        <taxon>Filobasidiales</taxon>
        <taxon>Filobasidiaceae</taxon>
        <taxon>Naganishia</taxon>
    </lineage>
</organism>
<dbReference type="Proteomes" id="UP001227268">
    <property type="component" value="Unassembled WGS sequence"/>
</dbReference>
<keyword evidence="2" id="KW-1185">Reference proteome</keyword>
<name>A0ACC2VBH7_9TREE</name>
<evidence type="ECO:0000313" key="2">
    <source>
        <dbReference type="Proteomes" id="UP001227268"/>
    </source>
</evidence>
<gene>
    <name evidence="1" type="ORF">QFC21_005343</name>
</gene>
<reference evidence="1" key="1">
    <citation type="submission" date="2023-04" db="EMBL/GenBank/DDBJ databases">
        <title>Draft Genome sequencing of Naganishia species isolated from polar environments using Oxford Nanopore Technology.</title>
        <authorList>
            <person name="Leo P."/>
            <person name="Venkateswaran K."/>
        </authorList>
    </citation>
    <scope>NUCLEOTIDE SEQUENCE</scope>
    <source>
        <strain evidence="1">MNA-CCFEE 5423</strain>
    </source>
</reference>
<dbReference type="EMBL" id="JASBWT010000020">
    <property type="protein sequence ID" value="KAJ9095981.1"/>
    <property type="molecule type" value="Genomic_DNA"/>
</dbReference>